<name>D3PW95_STANL</name>
<evidence type="ECO:0000313" key="6">
    <source>
        <dbReference type="Proteomes" id="UP000000844"/>
    </source>
</evidence>
<keyword evidence="3" id="KW-0804">Transcription</keyword>
<gene>
    <name evidence="5" type="ordered locus">Snas_1549</name>
</gene>
<dbReference type="KEGG" id="sna:Snas_1549"/>
<dbReference type="InterPro" id="IPR000524">
    <property type="entry name" value="Tscrpt_reg_HTH_GntR"/>
</dbReference>
<dbReference type="SUPFAM" id="SSF48008">
    <property type="entry name" value="GntR ligand-binding domain-like"/>
    <property type="match status" value="1"/>
</dbReference>
<dbReference type="Pfam" id="PF00392">
    <property type="entry name" value="GntR"/>
    <property type="match status" value="1"/>
</dbReference>
<evidence type="ECO:0000256" key="2">
    <source>
        <dbReference type="ARBA" id="ARBA00023125"/>
    </source>
</evidence>
<dbReference type="InterPro" id="IPR036390">
    <property type="entry name" value="WH_DNA-bd_sf"/>
</dbReference>
<sequence length="221" mass="25197">MAEAQVARQPLADQMYEVLLDRFMNGVHAAGEPLNIGALSRELNVSQTPLREALARLEHTGLVRREAMKGYRVSPSMTKSEIGKLMDARVVLESAMTYETALRTTPEFLDELRQTVEDLAQSAERADTETEYFRRYWSSDDRFHALIAERCDNPFLEAAYRALGGQIQRFRLFSKLGHTGAQFAAREHRAVYEALADRDPERAAELMREHIESAKNRNLSH</sequence>
<dbReference type="SMART" id="SM00895">
    <property type="entry name" value="FCD"/>
    <property type="match status" value="1"/>
</dbReference>
<keyword evidence="6" id="KW-1185">Reference proteome</keyword>
<dbReference type="PROSITE" id="PS50949">
    <property type="entry name" value="HTH_GNTR"/>
    <property type="match status" value="1"/>
</dbReference>
<dbReference type="RefSeq" id="WP_013016823.1">
    <property type="nucleotide sequence ID" value="NC_013947.1"/>
</dbReference>
<keyword evidence="2" id="KW-0238">DNA-binding</keyword>
<keyword evidence="1" id="KW-0805">Transcription regulation</keyword>
<dbReference type="PANTHER" id="PTHR43537:SF45">
    <property type="entry name" value="GNTR FAMILY REGULATORY PROTEIN"/>
    <property type="match status" value="1"/>
</dbReference>
<dbReference type="PANTHER" id="PTHR43537">
    <property type="entry name" value="TRANSCRIPTIONAL REGULATOR, GNTR FAMILY"/>
    <property type="match status" value="1"/>
</dbReference>
<dbReference type="SUPFAM" id="SSF46785">
    <property type="entry name" value="Winged helix' DNA-binding domain"/>
    <property type="match status" value="1"/>
</dbReference>
<feature type="domain" description="HTH gntR-type" evidence="4">
    <location>
        <begin position="9"/>
        <end position="76"/>
    </location>
</feature>
<dbReference type="AlphaFoldDB" id="D3PW95"/>
<dbReference type="InterPro" id="IPR011711">
    <property type="entry name" value="GntR_C"/>
</dbReference>
<evidence type="ECO:0000259" key="4">
    <source>
        <dbReference type="PROSITE" id="PS50949"/>
    </source>
</evidence>
<dbReference type="SMART" id="SM00345">
    <property type="entry name" value="HTH_GNTR"/>
    <property type="match status" value="1"/>
</dbReference>
<protein>
    <submittedName>
        <fullName evidence="5">Transcriptional regulator, GntR family</fullName>
    </submittedName>
</protein>
<organism evidence="5 6">
    <name type="scientific">Stackebrandtia nassauensis (strain DSM 44728 / CIP 108903 / NRRL B-16338 / NBRC 102104 / LLR-40K-21)</name>
    <dbReference type="NCBI Taxonomy" id="446470"/>
    <lineage>
        <taxon>Bacteria</taxon>
        <taxon>Bacillati</taxon>
        <taxon>Actinomycetota</taxon>
        <taxon>Actinomycetes</taxon>
        <taxon>Glycomycetales</taxon>
        <taxon>Glycomycetaceae</taxon>
        <taxon>Stackebrandtia</taxon>
    </lineage>
</organism>
<dbReference type="GO" id="GO:0003677">
    <property type="term" value="F:DNA binding"/>
    <property type="evidence" value="ECO:0007669"/>
    <property type="project" value="UniProtKB-KW"/>
</dbReference>
<dbReference type="Gene3D" id="1.20.120.530">
    <property type="entry name" value="GntR ligand-binding domain-like"/>
    <property type="match status" value="1"/>
</dbReference>
<evidence type="ECO:0000313" key="5">
    <source>
        <dbReference type="EMBL" id="ADD41252.1"/>
    </source>
</evidence>
<reference evidence="5 6" key="1">
    <citation type="journal article" date="2009" name="Stand. Genomic Sci.">
        <title>Complete genome sequence of Stackebrandtia nassauensis type strain (LLR-40K-21).</title>
        <authorList>
            <person name="Munk C."/>
            <person name="Lapidus A."/>
            <person name="Copeland A."/>
            <person name="Jando M."/>
            <person name="Mayilraj S."/>
            <person name="Glavina Del Rio T."/>
            <person name="Nolan M."/>
            <person name="Chen F."/>
            <person name="Lucas S."/>
            <person name="Tice H."/>
            <person name="Cheng J.F."/>
            <person name="Han C."/>
            <person name="Detter J.C."/>
            <person name="Bruce D."/>
            <person name="Goodwin L."/>
            <person name="Chain P."/>
            <person name="Pitluck S."/>
            <person name="Goker M."/>
            <person name="Ovchinikova G."/>
            <person name="Pati A."/>
            <person name="Ivanova N."/>
            <person name="Mavromatis K."/>
            <person name="Chen A."/>
            <person name="Palaniappan K."/>
            <person name="Land M."/>
            <person name="Hauser L."/>
            <person name="Chang Y.J."/>
            <person name="Jeffries C.D."/>
            <person name="Bristow J."/>
            <person name="Eisen J.A."/>
            <person name="Markowitz V."/>
            <person name="Hugenholtz P."/>
            <person name="Kyrpides N.C."/>
            <person name="Klenk H.P."/>
        </authorList>
    </citation>
    <scope>NUCLEOTIDE SEQUENCE [LARGE SCALE GENOMIC DNA]</scope>
    <source>
        <strain evidence="6">DSM 44728 / CIP 108903 / NRRL B-16338 / NBRC 102104 / LLR-40K-21</strain>
    </source>
</reference>
<dbReference type="Proteomes" id="UP000000844">
    <property type="component" value="Chromosome"/>
</dbReference>
<evidence type="ECO:0000256" key="1">
    <source>
        <dbReference type="ARBA" id="ARBA00023015"/>
    </source>
</evidence>
<dbReference type="HOGENOM" id="CLU_017584_5_3_11"/>
<accession>D3PW95</accession>
<proteinExistence type="predicted"/>
<dbReference type="GO" id="GO:0003700">
    <property type="term" value="F:DNA-binding transcription factor activity"/>
    <property type="evidence" value="ECO:0007669"/>
    <property type="project" value="InterPro"/>
</dbReference>
<dbReference type="eggNOG" id="COG1802">
    <property type="taxonomic scope" value="Bacteria"/>
</dbReference>
<evidence type="ECO:0000256" key="3">
    <source>
        <dbReference type="ARBA" id="ARBA00023163"/>
    </source>
</evidence>
<dbReference type="STRING" id="446470.Snas_1549"/>
<dbReference type="Pfam" id="PF07729">
    <property type="entry name" value="FCD"/>
    <property type="match status" value="1"/>
</dbReference>
<dbReference type="EMBL" id="CP001778">
    <property type="protein sequence ID" value="ADD41252.1"/>
    <property type="molecule type" value="Genomic_DNA"/>
</dbReference>
<dbReference type="Gene3D" id="1.10.10.10">
    <property type="entry name" value="Winged helix-like DNA-binding domain superfamily/Winged helix DNA-binding domain"/>
    <property type="match status" value="1"/>
</dbReference>
<dbReference type="InterPro" id="IPR036388">
    <property type="entry name" value="WH-like_DNA-bd_sf"/>
</dbReference>
<dbReference type="InterPro" id="IPR008920">
    <property type="entry name" value="TF_FadR/GntR_C"/>
</dbReference>